<reference evidence="1 2" key="1">
    <citation type="submission" date="2023-02" db="EMBL/GenBank/DDBJ databases">
        <title>LHISI_Scaffold_Assembly.</title>
        <authorList>
            <person name="Stuart O.P."/>
            <person name="Cleave R."/>
            <person name="Magrath M.J.L."/>
            <person name="Mikheyev A.S."/>
        </authorList>
    </citation>
    <scope>NUCLEOTIDE SEQUENCE [LARGE SCALE GENOMIC DNA]</scope>
    <source>
        <strain evidence="1">Daus_M_001</strain>
        <tissue evidence="1">Leg muscle</tissue>
    </source>
</reference>
<evidence type="ECO:0000313" key="2">
    <source>
        <dbReference type="Proteomes" id="UP001159363"/>
    </source>
</evidence>
<sequence length="85" mass="9197">MAAETGGDVISACGEVSSMLASQMCMQPVAEACNVSRVELDDMHLGYGVASTNARQAVDLYRLRYLARRRTLLCDIPTTPSEAEE</sequence>
<organism evidence="1 2">
    <name type="scientific">Dryococelus australis</name>
    <dbReference type="NCBI Taxonomy" id="614101"/>
    <lineage>
        <taxon>Eukaryota</taxon>
        <taxon>Metazoa</taxon>
        <taxon>Ecdysozoa</taxon>
        <taxon>Arthropoda</taxon>
        <taxon>Hexapoda</taxon>
        <taxon>Insecta</taxon>
        <taxon>Pterygota</taxon>
        <taxon>Neoptera</taxon>
        <taxon>Polyneoptera</taxon>
        <taxon>Phasmatodea</taxon>
        <taxon>Verophasmatodea</taxon>
        <taxon>Anareolatae</taxon>
        <taxon>Phasmatidae</taxon>
        <taxon>Eurycanthinae</taxon>
        <taxon>Dryococelus</taxon>
    </lineage>
</organism>
<gene>
    <name evidence="1" type="ORF">PR048_013895</name>
</gene>
<accession>A0ABQ9HTX2</accession>
<keyword evidence="2" id="KW-1185">Reference proteome</keyword>
<comment type="caution">
    <text evidence="1">The sequence shown here is derived from an EMBL/GenBank/DDBJ whole genome shotgun (WGS) entry which is preliminary data.</text>
</comment>
<protein>
    <submittedName>
        <fullName evidence="1">Uncharacterized protein</fullName>
    </submittedName>
</protein>
<name>A0ABQ9HTX2_9NEOP</name>
<dbReference type="Proteomes" id="UP001159363">
    <property type="component" value="Chromosome X"/>
</dbReference>
<evidence type="ECO:0000313" key="1">
    <source>
        <dbReference type="EMBL" id="KAJ8887677.1"/>
    </source>
</evidence>
<proteinExistence type="predicted"/>
<dbReference type="EMBL" id="JARBHB010000004">
    <property type="protein sequence ID" value="KAJ8887677.1"/>
    <property type="molecule type" value="Genomic_DNA"/>
</dbReference>